<feature type="binding site" evidence="3">
    <location>
        <position position="302"/>
    </location>
    <ligand>
        <name>Zn(2+)</name>
        <dbReference type="ChEBI" id="CHEBI:29105"/>
        <label>2</label>
    </ligand>
</feature>
<comment type="cofactor">
    <cofactor evidence="3">
        <name>Mg(2+)</name>
        <dbReference type="ChEBI" id="CHEBI:18420"/>
    </cofactor>
    <text evidence="3">Binds 1 Mg(2+) ion.</text>
</comment>
<evidence type="ECO:0000256" key="4">
    <source>
        <dbReference type="RuleBase" id="RU003946"/>
    </source>
</evidence>
<feature type="binding site" evidence="3">
    <location>
        <position position="340"/>
    </location>
    <ligand>
        <name>Zn(2+)</name>
        <dbReference type="ChEBI" id="CHEBI:29105"/>
        <label>2</label>
    </ligand>
</feature>
<sequence>MLKKWKKSIGVAVVTGCLLLAATNGFAKKNHWKDFHQFKNVKNAIVMIPDGCDETVQTVARWYKGEDLAVDQMLPGTVKVHMANSVIPGSAAAATSFATGHKTTVRFLGVGPRTEDLLTGMEPTAAPYAPIASVIEAAQRAGKATGIISTSRVTHATPAAFAVHIHDRGMDNEIMEHMVYNNVDVVFGGGARHLIPTDESYTTSFGATWSGKRTDGENLMEVLKERGYQFVDSKDQLESITSGKVWGMFDDSHMQPDMDRQYFATHEPSLAEMVEKAIEILSQDEDGFLLMVEGSQVDWAGHNNDPIYMVTDFIAFDDAVKVATDFAEEDEETIVMAYPDHNTGGMKIGHYNTAVGYTETKIEDLVEPLKNMKTTANGVVAMMADDSDQALKDSVKENWNITLSDDDLAEINQLAPSVGLSYALARVISENHTVIGWTTHGHNGETVPLWMTGYPAPRGLIDNTDLAKIAADAIGVSLDKTTDNLYVDLDSVTHNYNIDMTDEANPVLLLAGAQLPISKDYMIKDGRTIQLPGLTVYAPMTGKVYVSKFALRTLRVK</sequence>
<dbReference type="PANTHER" id="PTHR11596">
    <property type="entry name" value="ALKALINE PHOSPHATASE"/>
    <property type="match status" value="1"/>
</dbReference>
<evidence type="ECO:0000256" key="2">
    <source>
        <dbReference type="PIRSR" id="PIRSR601952-1"/>
    </source>
</evidence>
<comment type="cofactor">
    <cofactor evidence="3">
        <name>Zn(2+)</name>
        <dbReference type="ChEBI" id="CHEBI:29105"/>
    </cofactor>
    <text evidence="3">Binds 2 Zn(2+) ions.</text>
</comment>
<feature type="binding site" evidence="3">
    <location>
        <position position="293"/>
    </location>
    <ligand>
        <name>Mg(2+)</name>
        <dbReference type="ChEBI" id="CHEBI:18420"/>
    </ligand>
</feature>
<dbReference type="InterPro" id="IPR017850">
    <property type="entry name" value="Alkaline_phosphatase_core_sf"/>
</dbReference>
<evidence type="ECO:0000256" key="5">
    <source>
        <dbReference type="SAM" id="SignalP"/>
    </source>
</evidence>
<dbReference type="InterPro" id="IPR001952">
    <property type="entry name" value="Alkaline_phosphatase"/>
</dbReference>
<evidence type="ECO:0000313" key="7">
    <source>
        <dbReference type="Proteomes" id="UP000184171"/>
    </source>
</evidence>
<evidence type="ECO:0000256" key="3">
    <source>
        <dbReference type="PIRSR" id="PIRSR601952-2"/>
    </source>
</evidence>
<dbReference type="PRINTS" id="PR00113">
    <property type="entry name" value="ALKPHPHTASE"/>
</dbReference>
<keyword evidence="1" id="KW-0597">Phosphoprotein</keyword>
<feature type="active site" description="Phosphoserine intermediate" evidence="2">
    <location>
        <position position="90"/>
    </location>
</feature>
<protein>
    <submittedName>
        <fullName evidence="6">Alkaline phosphatase</fullName>
    </submittedName>
</protein>
<feature type="chain" id="PRO_5009916925" evidence="5">
    <location>
        <begin position="28"/>
        <end position="557"/>
    </location>
</feature>
<dbReference type="STRING" id="1122189.SAMN02745165_00907"/>
<organism evidence="6 7">
    <name type="scientific">Malonomonas rubra DSM 5091</name>
    <dbReference type="NCBI Taxonomy" id="1122189"/>
    <lineage>
        <taxon>Bacteria</taxon>
        <taxon>Pseudomonadati</taxon>
        <taxon>Thermodesulfobacteriota</taxon>
        <taxon>Desulfuromonadia</taxon>
        <taxon>Desulfuromonadales</taxon>
        <taxon>Geopsychrobacteraceae</taxon>
        <taxon>Malonomonas</taxon>
    </lineage>
</organism>
<feature type="signal peptide" evidence="5">
    <location>
        <begin position="1"/>
        <end position="27"/>
    </location>
</feature>
<accession>A0A1M6E2A9</accession>
<dbReference type="PANTHER" id="PTHR11596:SF5">
    <property type="entry name" value="ALKALINE PHOSPHATASE"/>
    <property type="match status" value="1"/>
</dbReference>
<dbReference type="RefSeq" id="WP_084091741.1">
    <property type="nucleotide sequence ID" value="NZ_FQZT01000002.1"/>
</dbReference>
<keyword evidence="3" id="KW-0460">Magnesium</keyword>
<comment type="similarity">
    <text evidence="4">Belongs to the alkaline phosphatase family.</text>
</comment>
<dbReference type="OrthoDB" id="9794455at2"/>
<dbReference type="CDD" id="cd16012">
    <property type="entry name" value="ALP"/>
    <property type="match status" value="1"/>
</dbReference>
<keyword evidence="3" id="KW-0479">Metal-binding</keyword>
<keyword evidence="7" id="KW-1185">Reference proteome</keyword>
<dbReference type="Proteomes" id="UP000184171">
    <property type="component" value="Unassembled WGS sequence"/>
</dbReference>
<dbReference type="GO" id="GO:0046872">
    <property type="term" value="F:metal ion binding"/>
    <property type="evidence" value="ECO:0007669"/>
    <property type="project" value="UniProtKB-KW"/>
</dbReference>
<dbReference type="AlphaFoldDB" id="A0A1M6E2A9"/>
<feature type="binding site" evidence="3">
    <location>
        <position position="155"/>
    </location>
    <ligand>
        <name>Mg(2+)</name>
        <dbReference type="ChEBI" id="CHEBI:18420"/>
    </ligand>
</feature>
<dbReference type="InterPro" id="IPR042085">
    <property type="entry name" value="Ap_crown"/>
</dbReference>
<keyword evidence="5" id="KW-0732">Signal</keyword>
<dbReference type="Pfam" id="PF00245">
    <property type="entry name" value="Alk_phosphatase"/>
    <property type="match status" value="1"/>
</dbReference>
<feature type="binding site" evidence="3">
    <location>
        <position position="298"/>
    </location>
    <ligand>
        <name>Zn(2+)</name>
        <dbReference type="ChEBI" id="CHEBI:29105"/>
        <label>2</label>
    </ligand>
</feature>
<dbReference type="Gene3D" id="1.10.1200.140">
    <property type="entry name" value="Alkaline phosphatase, crown domain"/>
    <property type="match status" value="1"/>
</dbReference>
<feature type="binding site" evidence="3">
    <location>
        <position position="157"/>
    </location>
    <ligand>
        <name>Mg(2+)</name>
        <dbReference type="ChEBI" id="CHEBI:18420"/>
    </ligand>
</feature>
<feature type="binding site" evidence="3">
    <location>
        <position position="50"/>
    </location>
    <ligand>
        <name>Mg(2+)</name>
        <dbReference type="ChEBI" id="CHEBI:18420"/>
    </ligand>
</feature>
<name>A0A1M6E2A9_MALRU</name>
<evidence type="ECO:0000313" key="6">
    <source>
        <dbReference type="EMBL" id="SHI79581.1"/>
    </source>
</evidence>
<feature type="binding site" evidence="3">
    <location>
        <position position="341"/>
    </location>
    <ligand>
        <name>Zn(2+)</name>
        <dbReference type="ChEBI" id="CHEBI:29105"/>
        <label>2</label>
    </ligand>
</feature>
<reference evidence="6 7" key="1">
    <citation type="submission" date="2016-11" db="EMBL/GenBank/DDBJ databases">
        <authorList>
            <person name="Jaros S."/>
            <person name="Januszkiewicz K."/>
            <person name="Wedrychowicz H."/>
        </authorList>
    </citation>
    <scope>NUCLEOTIDE SEQUENCE [LARGE SCALE GENOMIC DNA]</scope>
    <source>
        <strain evidence="6 7">DSM 5091</strain>
    </source>
</reference>
<feature type="binding site" evidence="3">
    <location>
        <position position="50"/>
    </location>
    <ligand>
        <name>Zn(2+)</name>
        <dbReference type="ChEBI" id="CHEBI:29105"/>
        <label>2</label>
    </ligand>
</feature>
<dbReference type="SUPFAM" id="SSF53649">
    <property type="entry name" value="Alkaline phosphatase-like"/>
    <property type="match status" value="1"/>
</dbReference>
<gene>
    <name evidence="6" type="ORF">SAMN02745165_00907</name>
</gene>
<dbReference type="SMART" id="SM00098">
    <property type="entry name" value="alkPPc"/>
    <property type="match status" value="1"/>
</dbReference>
<proteinExistence type="inferred from homology"/>
<dbReference type="EMBL" id="FQZT01000002">
    <property type="protein sequence ID" value="SHI79581.1"/>
    <property type="molecule type" value="Genomic_DNA"/>
</dbReference>
<keyword evidence="3" id="KW-0862">Zinc</keyword>
<feature type="binding site" evidence="3">
    <location>
        <position position="442"/>
    </location>
    <ligand>
        <name>Zn(2+)</name>
        <dbReference type="ChEBI" id="CHEBI:29105"/>
        <label>2</label>
    </ligand>
</feature>
<dbReference type="Gene3D" id="3.40.720.10">
    <property type="entry name" value="Alkaline Phosphatase, subunit A"/>
    <property type="match status" value="1"/>
</dbReference>
<dbReference type="GO" id="GO:0004035">
    <property type="term" value="F:alkaline phosphatase activity"/>
    <property type="evidence" value="ECO:0007669"/>
    <property type="project" value="TreeGrafter"/>
</dbReference>
<evidence type="ECO:0000256" key="1">
    <source>
        <dbReference type="ARBA" id="ARBA00022553"/>
    </source>
</evidence>